<evidence type="ECO:0000256" key="6">
    <source>
        <dbReference type="ARBA" id="ARBA00022679"/>
    </source>
</evidence>
<dbReference type="InterPro" id="IPR050398">
    <property type="entry name" value="HssS/ArlS-like"/>
</dbReference>
<evidence type="ECO:0000313" key="15">
    <source>
        <dbReference type="Proteomes" id="UP000726170"/>
    </source>
</evidence>
<dbReference type="Pfam" id="PF00512">
    <property type="entry name" value="HisKA"/>
    <property type="match status" value="1"/>
</dbReference>
<evidence type="ECO:0000256" key="1">
    <source>
        <dbReference type="ARBA" id="ARBA00000085"/>
    </source>
</evidence>
<sequence length="475" mass="54435">MFRLKNKFKITTNFLIALILIFIIVFFVDIAIISTSFMTTRVSSSQFFTSSPIEFTRSFSNYINFNGEDNITIDEKGTNLLIKNNGWIQILNEDFTEIYTFNSPKGIPKTYTPISIVHAHKYDMLDYSVYIGEKVVDNRTLSYLIGFPANHVSKYTLEFNPSTVYKIMSGFLVIIISNIIIAIIGAYLFFGRKMGKPLDKIVEGIDELSQGNYERSYKEYGIYKNVFSNLNNLNLKLKESKIKREELDTMREDWISSISHDIKTPLSSIKGFAEIMKDKDYDFSKEEMLDYSDIIWNKSCYIETLIEDLNLTYKLKNNSTEPSKSKLNIVFLMQNTIIEILNDPIYSTRNINFETSNETIYYFGDEALLKRAFSNLIINSIVHNNTDVKVLISVHEDENDIYLNIKDNGKGISSKDLPYIFERYYRGTNTSSSKEGSGLGMAIAKEIIIKHGGNVSIQSKIGSGTEIKISFTKNI</sequence>
<keyword evidence="11 12" id="KW-0472">Membrane</keyword>
<name>A0ABS6EGE2_9CLOT</name>
<keyword evidence="7" id="KW-0547">Nucleotide-binding</keyword>
<dbReference type="PROSITE" id="PS50109">
    <property type="entry name" value="HIS_KIN"/>
    <property type="match status" value="1"/>
</dbReference>
<reference evidence="14 15" key="1">
    <citation type="submission" date="2021-06" db="EMBL/GenBank/DDBJ databases">
        <authorList>
            <person name="Sun Q."/>
            <person name="Li D."/>
        </authorList>
    </citation>
    <scope>NUCLEOTIDE SEQUENCE [LARGE SCALE GENOMIC DNA]</scope>
    <source>
        <strain evidence="14 15">MSJ-11</strain>
    </source>
</reference>
<evidence type="ECO:0000256" key="10">
    <source>
        <dbReference type="ARBA" id="ARBA00023012"/>
    </source>
</evidence>
<keyword evidence="15" id="KW-1185">Reference proteome</keyword>
<comment type="subcellular location">
    <subcellularLocation>
        <location evidence="2">Cell membrane</location>
        <topology evidence="2">Multi-pass membrane protein</topology>
    </subcellularLocation>
</comment>
<keyword evidence="5" id="KW-0597">Phosphoprotein</keyword>
<dbReference type="RefSeq" id="WP_216438129.1">
    <property type="nucleotide sequence ID" value="NZ_JAHLQF010000001.1"/>
</dbReference>
<evidence type="ECO:0000256" key="8">
    <source>
        <dbReference type="ARBA" id="ARBA00022777"/>
    </source>
</evidence>
<dbReference type="InterPro" id="IPR003661">
    <property type="entry name" value="HisK_dim/P_dom"/>
</dbReference>
<evidence type="ECO:0000256" key="7">
    <source>
        <dbReference type="ARBA" id="ARBA00022741"/>
    </source>
</evidence>
<keyword evidence="4" id="KW-1003">Cell membrane</keyword>
<keyword evidence="9" id="KW-0067">ATP-binding</keyword>
<evidence type="ECO:0000256" key="12">
    <source>
        <dbReference type="SAM" id="Phobius"/>
    </source>
</evidence>
<feature type="transmembrane region" description="Helical" evidence="12">
    <location>
        <begin position="12"/>
        <end position="33"/>
    </location>
</feature>
<evidence type="ECO:0000256" key="2">
    <source>
        <dbReference type="ARBA" id="ARBA00004651"/>
    </source>
</evidence>
<dbReference type="GO" id="GO:0016301">
    <property type="term" value="F:kinase activity"/>
    <property type="evidence" value="ECO:0007669"/>
    <property type="project" value="UniProtKB-KW"/>
</dbReference>
<keyword evidence="12" id="KW-1133">Transmembrane helix</keyword>
<dbReference type="PANTHER" id="PTHR45528">
    <property type="entry name" value="SENSOR HISTIDINE KINASE CPXA"/>
    <property type="match status" value="1"/>
</dbReference>
<dbReference type="SMART" id="SM00387">
    <property type="entry name" value="HATPase_c"/>
    <property type="match status" value="1"/>
</dbReference>
<gene>
    <name evidence="14" type="ORF">KQI86_05490</name>
</gene>
<dbReference type="InterPro" id="IPR003594">
    <property type="entry name" value="HATPase_dom"/>
</dbReference>
<feature type="domain" description="Histidine kinase" evidence="13">
    <location>
        <begin position="257"/>
        <end position="475"/>
    </location>
</feature>
<feature type="transmembrane region" description="Helical" evidence="12">
    <location>
        <begin position="167"/>
        <end position="190"/>
    </location>
</feature>
<evidence type="ECO:0000256" key="11">
    <source>
        <dbReference type="ARBA" id="ARBA00023136"/>
    </source>
</evidence>
<dbReference type="PANTHER" id="PTHR45528:SF1">
    <property type="entry name" value="SENSOR HISTIDINE KINASE CPXA"/>
    <property type="match status" value="1"/>
</dbReference>
<organism evidence="14 15">
    <name type="scientific">Clostridium mobile</name>
    <dbReference type="NCBI Taxonomy" id="2841512"/>
    <lineage>
        <taxon>Bacteria</taxon>
        <taxon>Bacillati</taxon>
        <taxon>Bacillota</taxon>
        <taxon>Clostridia</taxon>
        <taxon>Eubacteriales</taxon>
        <taxon>Clostridiaceae</taxon>
        <taxon>Clostridium</taxon>
    </lineage>
</organism>
<evidence type="ECO:0000313" key="14">
    <source>
        <dbReference type="EMBL" id="MBU5483776.1"/>
    </source>
</evidence>
<evidence type="ECO:0000256" key="5">
    <source>
        <dbReference type="ARBA" id="ARBA00022553"/>
    </source>
</evidence>
<evidence type="ECO:0000256" key="9">
    <source>
        <dbReference type="ARBA" id="ARBA00022840"/>
    </source>
</evidence>
<dbReference type="CDD" id="cd00075">
    <property type="entry name" value="HATPase"/>
    <property type="match status" value="1"/>
</dbReference>
<keyword evidence="12" id="KW-0812">Transmembrane</keyword>
<evidence type="ECO:0000256" key="4">
    <source>
        <dbReference type="ARBA" id="ARBA00022475"/>
    </source>
</evidence>
<dbReference type="EC" id="2.7.13.3" evidence="3"/>
<keyword evidence="8 14" id="KW-0418">Kinase</keyword>
<accession>A0ABS6EGE2</accession>
<comment type="catalytic activity">
    <reaction evidence="1">
        <text>ATP + protein L-histidine = ADP + protein N-phospho-L-histidine.</text>
        <dbReference type="EC" id="2.7.13.3"/>
    </reaction>
</comment>
<protein>
    <recommendedName>
        <fullName evidence="3">histidine kinase</fullName>
        <ecNumber evidence="3">2.7.13.3</ecNumber>
    </recommendedName>
</protein>
<keyword evidence="6" id="KW-0808">Transferase</keyword>
<evidence type="ECO:0000256" key="3">
    <source>
        <dbReference type="ARBA" id="ARBA00012438"/>
    </source>
</evidence>
<dbReference type="SMART" id="SM00388">
    <property type="entry name" value="HisKA"/>
    <property type="match status" value="1"/>
</dbReference>
<evidence type="ECO:0000259" key="13">
    <source>
        <dbReference type="PROSITE" id="PS50109"/>
    </source>
</evidence>
<dbReference type="InterPro" id="IPR005467">
    <property type="entry name" value="His_kinase_dom"/>
</dbReference>
<dbReference type="Pfam" id="PF02518">
    <property type="entry name" value="HATPase_c"/>
    <property type="match status" value="1"/>
</dbReference>
<proteinExistence type="predicted"/>
<comment type="caution">
    <text evidence="14">The sequence shown here is derived from an EMBL/GenBank/DDBJ whole genome shotgun (WGS) entry which is preliminary data.</text>
</comment>
<dbReference type="EMBL" id="JAHLQF010000001">
    <property type="protein sequence ID" value="MBU5483776.1"/>
    <property type="molecule type" value="Genomic_DNA"/>
</dbReference>
<dbReference type="Proteomes" id="UP000726170">
    <property type="component" value="Unassembled WGS sequence"/>
</dbReference>
<dbReference type="CDD" id="cd00082">
    <property type="entry name" value="HisKA"/>
    <property type="match status" value="1"/>
</dbReference>
<keyword evidence="10" id="KW-0902">Two-component regulatory system</keyword>